<evidence type="ECO:0000256" key="1">
    <source>
        <dbReference type="ARBA" id="ARBA00022490"/>
    </source>
</evidence>
<dbReference type="HOGENOM" id="CLU_045647_5_2_7"/>
<keyword evidence="1" id="KW-0963">Cytoplasm</keyword>
<evidence type="ECO:0000256" key="3">
    <source>
        <dbReference type="ARBA" id="ARBA00022829"/>
    </source>
</evidence>
<dbReference type="Gene3D" id="1.10.10.10">
    <property type="entry name" value="Winged helix-like DNA-binding domain superfamily/Winged helix DNA-binding domain"/>
    <property type="match status" value="2"/>
</dbReference>
<accession>E1QFW4</accession>
<dbReference type="EMBL" id="CP002085">
    <property type="protein sequence ID" value="ADK84574.1"/>
    <property type="molecule type" value="Genomic_DNA"/>
</dbReference>
<keyword evidence="4" id="KW-0131">Cell cycle</keyword>
<dbReference type="InterPro" id="IPR036390">
    <property type="entry name" value="WH_DNA-bd_sf"/>
</dbReference>
<evidence type="ECO:0000313" key="6">
    <source>
        <dbReference type="EMBL" id="ADK84574.1"/>
    </source>
</evidence>
<dbReference type="InterPro" id="IPR005234">
    <property type="entry name" value="ScpB_csome_segregation"/>
</dbReference>
<name>E1QFW4_DESB2</name>
<dbReference type="STRING" id="644282.Deba_1206"/>
<evidence type="ECO:0000256" key="5">
    <source>
        <dbReference type="SAM" id="MobiDB-lite"/>
    </source>
</evidence>
<organism evidence="6 7">
    <name type="scientific">Desulfarculus baarsii (strain ATCC 33931 / DSM 2075 / LMG 7858 / VKM B-1802 / 2st14)</name>
    <dbReference type="NCBI Taxonomy" id="644282"/>
    <lineage>
        <taxon>Bacteria</taxon>
        <taxon>Pseudomonadati</taxon>
        <taxon>Thermodesulfobacteriota</taxon>
        <taxon>Desulfarculia</taxon>
        <taxon>Desulfarculales</taxon>
        <taxon>Desulfarculaceae</taxon>
        <taxon>Desulfarculus</taxon>
    </lineage>
</organism>
<keyword evidence="3" id="KW-0159">Chromosome partition</keyword>
<sequence length="207" mass="23164">MTPSLKCIIEGMLFVAEAPLSLEQLAQALEPTSREDIQTAIDQLRAEYQAMGRAFDLAQVAGGHIFRTRPELAPWLGRLRRTQASRLSRAALETLAIVAYKQPVMKVEIERIRGVEVGGVLRMLMERNLVRVAGRRDLPGRPLVYATTKRFLEFFDLKDLSELPTLEEIDKLSAEPDQAVEAAQRSLEFPNPTPTGEHDGSAEPRED</sequence>
<gene>
    <name evidence="6" type="ordered locus">Deba_1206</name>
</gene>
<dbReference type="KEGG" id="dbr:Deba_1206"/>
<dbReference type="eggNOG" id="COG1386">
    <property type="taxonomic scope" value="Bacteria"/>
</dbReference>
<dbReference type="Proteomes" id="UP000009047">
    <property type="component" value="Chromosome"/>
</dbReference>
<protein>
    <submittedName>
        <fullName evidence="6">Chromosome segregation and condensation protein, ScpB</fullName>
    </submittedName>
</protein>
<dbReference type="NCBIfam" id="TIGR00281">
    <property type="entry name" value="SMC-Scp complex subunit ScpB"/>
    <property type="match status" value="1"/>
</dbReference>
<evidence type="ECO:0000313" key="7">
    <source>
        <dbReference type="Proteomes" id="UP000009047"/>
    </source>
</evidence>
<dbReference type="PANTHER" id="PTHR34298">
    <property type="entry name" value="SEGREGATION AND CONDENSATION PROTEIN B"/>
    <property type="match status" value="1"/>
</dbReference>
<dbReference type="Pfam" id="PF04079">
    <property type="entry name" value="SMC_ScpB"/>
    <property type="match status" value="1"/>
</dbReference>
<dbReference type="InterPro" id="IPR036388">
    <property type="entry name" value="WH-like_DNA-bd_sf"/>
</dbReference>
<feature type="compositionally biased region" description="Basic and acidic residues" evidence="5">
    <location>
        <begin position="196"/>
        <end position="207"/>
    </location>
</feature>
<dbReference type="GO" id="GO:0051304">
    <property type="term" value="P:chromosome separation"/>
    <property type="evidence" value="ECO:0007669"/>
    <property type="project" value="InterPro"/>
</dbReference>
<proteinExistence type="predicted"/>
<feature type="region of interest" description="Disordered" evidence="5">
    <location>
        <begin position="172"/>
        <end position="207"/>
    </location>
</feature>
<reference evidence="6 7" key="1">
    <citation type="journal article" date="2010" name="Stand. Genomic Sci.">
        <title>Complete genome sequence of Desulfarculus baarsii type strain (2st14).</title>
        <authorList>
            <person name="Sun H."/>
            <person name="Spring S."/>
            <person name="Lapidus A."/>
            <person name="Davenport K."/>
            <person name="Del Rio T.G."/>
            <person name="Tice H."/>
            <person name="Nolan M."/>
            <person name="Copeland A."/>
            <person name="Cheng J.F."/>
            <person name="Lucas S."/>
            <person name="Tapia R."/>
            <person name="Goodwin L."/>
            <person name="Pitluck S."/>
            <person name="Ivanova N."/>
            <person name="Pagani I."/>
            <person name="Mavromatis K."/>
            <person name="Ovchinnikova G."/>
            <person name="Pati A."/>
            <person name="Chen A."/>
            <person name="Palaniappan K."/>
            <person name="Hauser L."/>
            <person name="Chang Y.J."/>
            <person name="Jeffries C.D."/>
            <person name="Detter J.C."/>
            <person name="Han C."/>
            <person name="Rohde M."/>
            <person name="Brambilla E."/>
            <person name="Goker M."/>
            <person name="Woyke T."/>
            <person name="Bristow J."/>
            <person name="Eisen J.A."/>
            <person name="Markowitz V."/>
            <person name="Hugenholtz P."/>
            <person name="Kyrpides N.C."/>
            <person name="Klenk H.P."/>
            <person name="Land M."/>
        </authorList>
    </citation>
    <scope>NUCLEOTIDE SEQUENCE [LARGE SCALE GENOMIC DNA]</scope>
    <source>
        <strain evidence="7">ATCC 33931 / DSM 2075 / LMG 7858 / VKM B-1802 / 2st14</strain>
    </source>
</reference>
<keyword evidence="2" id="KW-0132">Cell division</keyword>
<dbReference type="PIRSF" id="PIRSF019345">
    <property type="entry name" value="ScpB"/>
    <property type="match status" value="1"/>
</dbReference>
<evidence type="ECO:0000256" key="2">
    <source>
        <dbReference type="ARBA" id="ARBA00022618"/>
    </source>
</evidence>
<dbReference type="GO" id="GO:0051301">
    <property type="term" value="P:cell division"/>
    <property type="evidence" value="ECO:0007669"/>
    <property type="project" value="UniProtKB-KW"/>
</dbReference>
<keyword evidence="7" id="KW-1185">Reference proteome</keyword>
<dbReference type="RefSeq" id="WP_013258028.1">
    <property type="nucleotide sequence ID" value="NC_014365.1"/>
</dbReference>
<evidence type="ECO:0000256" key="4">
    <source>
        <dbReference type="ARBA" id="ARBA00023306"/>
    </source>
</evidence>
<dbReference type="AlphaFoldDB" id="E1QFW4"/>
<dbReference type="SUPFAM" id="SSF46785">
    <property type="entry name" value="Winged helix' DNA-binding domain"/>
    <property type="match status" value="2"/>
</dbReference>
<dbReference type="PANTHER" id="PTHR34298:SF2">
    <property type="entry name" value="SEGREGATION AND CONDENSATION PROTEIN B"/>
    <property type="match status" value="1"/>
</dbReference>